<dbReference type="PANTHER" id="PTHR42659">
    <property type="entry name" value="XANTHINE DEHYDROGENASE SUBUNIT C-RELATED"/>
    <property type="match status" value="1"/>
</dbReference>
<dbReference type="InterPro" id="IPR016169">
    <property type="entry name" value="FAD-bd_PCMH_sub2"/>
</dbReference>
<dbReference type="Gene3D" id="3.30.43.10">
    <property type="entry name" value="Uridine Diphospho-n-acetylenolpyruvylglucosamine Reductase, domain 2"/>
    <property type="match status" value="1"/>
</dbReference>
<reference evidence="5 6" key="1">
    <citation type="submission" date="2018-06" db="EMBL/GenBank/DDBJ databases">
        <title>Genomic Encyclopedia of Type Strains, Phase IV (KMG-IV): sequencing the most valuable type-strain genomes for metagenomic binning, comparative biology and taxonomic classification.</title>
        <authorList>
            <person name="Goeker M."/>
        </authorList>
    </citation>
    <scope>NUCLEOTIDE SEQUENCE [LARGE SCALE GENOMIC DNA]</scope>
    <source>
        <strain evidence="5 6">DSM 25520</strain>
    </source>
</reference>
<dbReference type="SUPFAM" id="SSF56176">
    <property type="entry name" value="FAD-binding/transporter-associated domain-like"/>
    <property type="match status" value="1"/>
</dbReference>
<organism evidence="5 6">
    <name type="scientific">Eoetvoesiella caeni</name>
    <dbReference type="NCBI Taxonomy" id="645616"/>
    <lineage>
        <taxon>Bacteria</taxon>
        <taxon>Pseudomonadati</taxon>
        <taxon>Pseudomonadota</taxon>
        <taxon>Betaproteobacteria</taxon>
        <taxon>Burkholderiales</taxon>
        <taxon>Alcaligenaceae</taxon>
        <taxon>Eoetvoesiella</taxon>
    </lineage>
</organism>
<dbReference type="Gene3D" id="3.30.465.10">
    <property type="match status" value="1"/>
</dbReference>
<accession>A0A366HHF0</accession>
<proteinExistence type="predicted"/>
<feature type="domain" description="FAD-binding PCMH-type" evidence="4">
    <location>
        <begin position="1"/>
        <end position="177"/>
    </location>
</feature>
<dbReference type="InterPro" id="IPR036318">
    <property type="entry name" value="FAD-bd_PCMH-like_sf"/>
</dbReference>
<dbReference type="Proteomes" id="UP000253628">
    <property type="component" value="Unassembled WGS sequence"/>
</dbReference>
<dbReference type="RefSeq" id="WP_113932294.1">
    <property type="nucleotide sequence ID" value="NZ_JACCEU010000002.1"/>
</dbReference>
<dbReference type="EMBL" id="QNRQ01000002">
    <property type="protein sequence ID" value="RBP42083.1"/>
    <property type="molecule type" value="Genomic_DNA"/>
</dbReference>
<dbReference type="PROSITE" id="PS51387">
    <property type="entry name" value="FAD_PCMH"/>
    <property type="match status" value="1"/>
</dbReference>
<gene>
    <name evidence="5" type="ORF">DFR37_102469</name>
</gene>
<dbReference type="OrthoDB" id="9793944at2"/>
<sequence length="276" mass="29065">MKAAKFEHTHASTVADALSALAGLDGACKVMAGSQSLGPMLNLRLARPAAVVDISSVQELRTVTEVGDTVRVGAAVTHAQIEDGVFEPLRGHMLQEVAGRIAYRAVRNRGTLGGSLAHADPAADWVLAATALAAEIEIVSAKGTRRVAMPAFMHGAYTTEVGPDEMIAAIYIPKKNAGARWGYYKFCRKTGEFAEASCSAYFDPAAKVARIAVGALDGAPRYLNELAGRVAQEGLKAADADSIAAAIETITPDKSAVDRRLYATVVERCLRQALGQ</sequence>
<dbReference type="InterPro" id="IPR051312">
    <property type="entry name" value="Diverse_Substr_Oxidored"/>
</dbReference>
<dbReference type="InterPro" id="IPR016167">
    <property type="entry name" value="FAD-bd_PCMH_sub1"/>
</dbReference>
<keyword evidence="2" id="KW-0274">FAD</keyword>
<dbReference type="AlphaFoldDB" id="A0A366HHF0"/>
<keyword evidence="3" id="KW-0560">Oxidoreductase</keyword>
<dbReference type="GO" id="GO:0071949">
    <property type="term" value="F:FAD binding"/>
    <property type="evidence" value="ECO:0007669"/>
    <property type="project" value="InterPro"/>
</dbReference>
<dbReference type="Pfam" id="PF00941">
    <property type="entry name" value="FAD_binding_5"/>
    <property type="match status" value="1"/>
</dbReference>
<evidence type="ECO:0000256" key="1">
    <source>
        <dbReference type="ARBA" id="ARBA00022630"/>
    </source>
</evidence>
<comment type="caution">
    <text evidence="5">The sequence shown here is derived from an EMBL/GenBank/DDBJ whole genome shotgun (WGS) entry which is preliminary data.</text>
</comment>
<dbReference type="InterPro" id="IPR016166">
    <property type="entry name" value="FAD-bd_PCMH"/>
</dbReference>
<protein>
    <submittedName>
        <fullName evidence="5">Carbon-monoxide dehydrogenase medium subunit</fullName>
    </submittedName>
</protein>
<dbReference type="PANTHER" id="PTHR42659:SF2">
    <property type="entry name" value="XANTHINE DEHYDROGENASE SUBUNIT C-RELATED"/>
    <property type="match status" value="1"/>
</dbReference>
<evidence type="ECO:0000256" key="2">
    <source>
        <dbReference type="ARBA" id="ARBA00022827"/>
    </source>
</evidence>
<keyword evidence="6" id="KW-1185">Reference proteome</keyword>
<dbReference type="GO" id="GO:0016491">
    <property type="term" value="F:oxidoreductase activity"/>
    <property type="evidence" value="ECO:0007669"/>
    <property type="project" value="UniProtKB-KW"/>
</dbReference>
<evidence type="ECO:0000313" key="6">
    <source>
        <dbReference type="Proteomes" id="UP000253628"/>
    </source>
</evidence>
<evidence type="ECO:0000259" key="4">
    <source>
        <dbReference type="PROSITE" id="PS51387"/>
    </source>
</evidence>
<dbReference type="InterPro" id="IPR002346">
    <property type="entry name" value="Mopterin_DH_FAD-bd"/>
</dbReference>
<evidence type="ECO:0000256" key="3">
    <source>
        <dbReference type="ARBA" id="ARBA00023002"/>
    </source>
</evidence>
<name>A0A366HHF0_9BURK</name>
<keyword evidence="1" id="KW-0285">Flavoprotein</keyword>
<evidence type="ECO:0000313" key="5">
    <source>
        <dbReference type="EMBL" id="RBP42083.1"/>
    </source>
</evidence>